<dbReference type="InterPro" id="IPR036477">
    <property type="entry name" value="Formyl_transf_N_sf"/>
</dbReference>
<dbReference type="CDD" id="cd04875">
    <property type="entry name" value="ACT_F4HF-DF"/>
    <property type="match status" value="1"/>
</dbReference>
<dbReference type="HAMAP" id="MF_01927">
    <property type="entry name" value="PurU"/>
    <property type="match status" value="1"/>
</dbReference>
<comment type="function">
    <text evidence="3">Catalyzes the hydrolysis of 10-formyltetrahydrofolate (formyl-FH4) to formate and tetrahydrofolate (FH4).</text>
</comment>
<dbReference type="AlphaFoldDB" id="A0A662ZJI0"/>
<dbReference type="PROSITE" id="PS51671">
    <property type="entry name" value="ACT"/>
    <property type="match status" value="1"/>
</dbReference>
<dbReference type="GO" id="GO:0006730">
    <property type="term" value="P:one-carbon metabolic process"/>
    <property type="evidence" value="ECO:0007669"/>
    <property type="project" value="UniProtKB-KW"/>
</dbReference>
<dbReference type="SUPFAM" id="SSF55021">
    <property type="entry name" value="ACT-like"/>
    <property type="match status" value="1"/>
</dbReference>
<gene>
    <name evidence="3" type="primary">purU</name>
    <name evidence="6" type="ORF">SAMN02910344_01513</name>
</gene>
<dbReference type="Pfam" id="PF00551">
    <property type="entry name" value="Formyl_trans_N"/>
    <property type="match status" value="1"/>
</dbReference>
<dbReference type="PANTHER" id="PTHR42706">
    <property type="entry name" value="FORMYLTETRAHYDROFOLATE DEFORMYLASE"/>
    <property type="match status" value="1"/>
</dbReference>
<sequence length="279" mass="31454">MERRILRTECPDAKGLIAGITGTCFKYQYNIIKNDQFSTFDDSRFFMRTELEGDFSTADSFIEELRHVIPDGGICKLMPIQRKKVLVLVTKEAHVLGDLLIKSYAGALPIDIVGVIGNYDKLEDLTRKFDIPFVTVSHEGLSREEHEARMLEAISRFEFDYVVLAKYMRILTPNFVNSFPNGSLINIHHSFLPAFIGAKPYQQAFNRGVKIIGATAHFVTNDLDEGPIIAQDVIKVNHNYSAESMAKAGRDVERQVLVRALSRVVDGKVFIHGNKTVVF</sequence>
<dbReference type="PRINTS" id="PR01575">
    <property type="entry name" value="FFH4HYDRLASE"/>
</dbReference>
<dbReference type="PANTHER" id="PTHR42706:SF1">
    <property type="entry name" value="FORMYLTETRAHYDROFOLATE DEFORMYLASE 2, MITOCHONDRIAL"/>
    <property type="match status" value="1"/>
</dbReference>
<dbReference type="RefSeq" id="WP_093142491.1">
    <property type="nucleotide sequence ID" value="NZ_FOXF01000028.1"/>
</dbReference>
<dbReference type="InterPro" id="IPR004810">
    <property type="entry name" value="PurU"/>
</dbReference>
<dbReference type="Gene3D" id="3.40.50.170">
    <property type="entry name" value="Formyl transferase, N-terminal domain"/>
    <property type="match status" value="1"/>
</dbReference>
<dbReference type="NCBIfam" id="TIGR00655">
    <property type="entry name" value="PurU"/>
    <property type="match status" value="1"/>
</dbReference>
<dbReference type="PIRSF" id="PIRSF036480">
    <property type="entry name" value="FormyFH4_hydr"/>
    <property type="match status" value="1"/>
</dbReference>
<dbReference type="EC" id="3.5.1.10" evidence="3 4"/>
<name>A0A662ZJI0_9GAMM</name>
<comment type="catalytic activity">
    <reaction evidence="3">
        <text>(6R)-10-formyltetrahydrofolate + H2O = (6S)-5,6,7,8-tetrahydrofolate + formate + H(+)</text>
        <dbReference type="Rhea" id="RHEA:19833"/>
        <dbReference type="ChEBI" id="CHEBI:15377"/>
        <dbReference type="ChEBI" id="CHEBI:15378"/>
        <dbReference type="ChEBI" id="CHEBI:15740"/>
        <dbReference type="ChEBI" id="CHEBI:57453"/>
        <dbReference type="ChEBI" id="CHEBI:195366"/>
        <dbReference type="EC" id="3.5.1.10"/>
    </reaction>
</comment>
<dbReference type="Proteomes" id="UP000243745">
    <property type="component" value="Unassembled WGS sequence"/>
</dbReference>
<accession>A0A662ZJI0</accession>
<comment type="pathway">
    <text evidence="3">Purine metabolism; IMP biosynthesis via de novo pathway; formate from 10-formyl-5,6,7,8-tetrahydrofolate: step 1/1.</text>
</comment>
<feature type="domain" description="ACT" evidence="5">
    <location>
        <begin position="5"/>
        <end position="82"/>
    </location>
</feature>
<dbReference type="InterPro" id="IPR045865">
    <property type="entry name" value="ACT-like_dom_sf"/>
</dbReference>
<evidence type="ECO:0000313" key="6">
    <source>
        <dbReference type="EMBL" id="SFP48687.1"/>
    </source>
</evidence>
<dbReference type="NCBIfam" id="NF004684">
    <property type="entry name" value="PRK06027.1"/>
    <property type="match status" value="1"/>
</dbReference>
<dbReference type="Pfam" id="PF01842">
    <property type="entry name" value="ACT"/>
    <property type="match status" value="1"/>
</dbReference>
<dbReference type="SUPFAM" id="SSF53328">
    <property type="entry name" value="Formyltransferase"/>
    <property type="match status" value="1"/>
</dbReference>
<keyword evidence="3" id="KW-0658">Purine biosynthesis</keyword>
<protein>
    <recommendedName>
        <fullName evidence="3 4">Formyltetrahydrofolate deformylase</fullName>
        <ecNumber evidence="3 4">3.5.1.10</ecNumber>
    </recommendedName>
    <alternativeName>
        <fullName evidence="3">Formyl-FH(4) hydrolase</fullName>
    </alternativeName>
</protein>
<dbReference type="OrthoDB" id="9806170at2"/>
<dbReference type="InterPro" id="IPR002912">
    <property type="entry name" value="ACT_dom"/>
</dbReference>
<evidence type="ECO:0000313" key="7">
    <source>
        <dbReference type="Proteomes" id="UP000243745"/>
    </source>
</evidence>
<proteinExistence type="inferred from homology"/>
<dbReference type="EMBL" id="FOXF01000028">
    <property type="protein sequence ID" value="SFP48687.1"/>
    <property type="molecule type" value="Genomic_DNA"/>
</dbReference>
<feature type="active site" evidence="3">
    <location>
        <position position="224"/>
    </location>
</feature>
<evidence type="ECO:0000256" key="4">
    <source>
        <dbReference type="NCBIfam" id="TIGR00655"/>
    </source>
</evidence>
<evidence type="ECO:0000256" key="1">
    <source>
        <dbReference type="ARBA" id="ARBA00022563"/>
    </source>
</evidence>
<dbReference type="GO" id="GO:0008864">
    <property type="term" value="F:formyltetrahydrofolate deformylase activity"/>
    <property type="evidence" value="ECO:0007669"/>
    <property type="project" value="UniProtKB-UniRule"/>
</dbReference>
<reference evidence="6 7" key="1">
    <citation type="submission" date="2016-10" db="EMBL/GenBank/DDBJ databases">
        <authorList>
            <person name="Varghese N."/>
            <person name="Submissions S."/>
        </authorList>
    </citation>
    <scope>NUCLEOTIDE SEQUENCE [LARGE SCALE GENOMIC DNA]</scope>
    <source>
        <strain evidence="6 7">DSM 1361</strain>
    </source>
</reference>
<dbReference type="InterPro" id="IPR044074">
    <property type="entry name" value="PurU_ACT"/>
</dbReference>
<evidence type="ECO:0000259" key="5">
    <source>
        <dbReference type="PROSITE" id="PS51671"/>
    </source>
</evidence>
<keyword evidence="7" id="KW-1185">Reference proteome</keyword>
<dbReference type="GO" id="GO:0006189">
    <property type="term" value="P:'de novo' IMP biosynthetic process"/>
    <property type="evidence" value="ECO:0007669"/>
    <property type="project" value="UniProtKB-UniRule"/>
</dbReference>
<evidence type="ECO:0000256" key="3">
    <source>
        <dbReference type="HAMAP-Rule" id="MF_01927"/>
    </source>
</evidence>
<dbReference type="Gene3D" id="3.30.70.260">
    <property type="match status" value="1"/>
</dbReference>
<evidence type="ECO:0000256" key="2">
    <source>
        <dbReference type="ARBA" id="ARBA00022801"/>
    </source>
</evidence>
<organism evidence="6 7">
    <name type="scientific">Ruminobacter amylophilus</name>
    <dbReference type="NCBI Taxonomy" id="867"/>
    <lineage>
        <taxon>Bacteria</taxon>
        <taxon>Pseudomonadati</taxon>
        <taxon>Pseudomonadota</taxon>
        <taxon>Gammaproteobacteria</taxon>
        <taxon>Aeromonadales</taxon>
        <taxon>Succinivibrionaceae</taxon>
        <taxon>Ruminobacter</taxon>
    </lineage>
</organism>
<dbReference type="UniPathway" id="UPA00074">
    <property type="reaction ID" value="UER00170"/>
</dbReference>
<keyword evidence="2 3" id="KW-0378">Hydrolase</keyword>
<dbReference type="InterPro" id="IPR002376">
    <property type="entry name" value="Formyl_transf_N"/>
</dbReference>
<comment type="similarity">
    <text evidence="3">Belongs to the PurU family.</text>
</comment>
<keyword evidence="1 3" id="KW-0554">One-carbon metabolism</keyword>